<dbReference type="STRING" id="1033731.SAMN05444145_104127"/>
<keyword evidence="3" id="KW-1185">Reference proteome</keyword>
<organism evidence="2 3">
    <name type="scientific">Alistipes timonensis JC136</name>
    <dbReference type="NCBI Taxonomy" id="1033731"/>
    <lineage>
        <taxon>Bacteria</taxon>
        <taxon>Pseudomonadati</taxon>
        <taxon>Bacteroidota</taxon>
        <taxon>Bacteroidia</taxon>
        <taxon>Bacteroidales</taxon>
        <taxon>Rikenellaceae</taxon>
        <taxon>Alistipes</taxon>
    </lineage>
</organism>
<accession>A0A1H4C153</accession>
<evidence type="ECO:0000313" key="2">
    <source>
        <dbReference type="EMBL" id="SEA54151.1"/>
    </source>
</evidence>
<evidence type="ECO:0000256" key="1">
    <source>
        <dbReference type="SAM" id="SignalP"/>
    </source>
</evidence>
<proteinExistence type="predicted"/>
<feature type="chain" id="PRO_5010289094" description="Surface antigen" evidence="1">
    <location>
        <begin position="33"/>
        <end position="482"/>
    </location>
</feature>
<evidence type="ECO:0000313" key="3">
    <source>
        <dbReference type="Proteomes" id="UP000183253"/>
    </source>
</evidence>
<evidence type="ECO:0008006" key="4">
    <source>
        <dbReference type="Google" id="ProtNLM"/>
    </source>
</evidence>
<dbReference type="AlphaFoldDB" id="A0A1H4C153"/>
<dbReference type="Gene3D" id="2.40.160.50">
    <property type="entry name" value="membrane protein fhac: a member of the omp85/tpsb transporter family"/>
    <property type="match status" value="1"/>
</dbReference>
<feature type="signal peptide" evidence="1">
    <location>
        <begin position="1"/>
        <end position="32"/>
    </location>
</feature>
<sequence>MHSAPTQHAMKKTIALLLSAVLLLTAARPASAQNTEPSKENFPSTETTLLQIGQAEAHPNAKHIRPADTSALAAPVKRPGLIRRIIDYYSRSNVDRTFEKKIDWSIAPGPNYSSDVGFGIGFLLAGLYRLDRTDSVTAPSNISIYGNFTTKKFVLLRFSGDNIYNKNKQRLSYSGAFVYFPGAFYGVGYQAGKEGYAQDLTTTMGAFRISYCTSLVGRFYVGVSGSIDYSGAKYKSSGMVEYMQRIDNNEIPKPGGQIGEMYDLWKDGKRYDPEKQDPFSNFIATTGDKPNAFNTSLGIFAQYDTRDVTFNASKGIFIKAEAKWYPEWLGNTRRTFGRFTLTFNFYQRLWKGAVLAYDLYADGTAGTPSWHMYAKMGGMERMRGYYEGRYRDKRLIETQFELRQKIYRRHGIVGWIGGGQVWGTDRFRWGNTLCSFGCGYRFEFKNRMNIRLDYGWGNFGNQNLPWDRKRSSAFLFTASEAF</sequence>
<dbReference type="Proteomes" id="UP000183253">
    <property type="component" value="Unassembled WGS sequence"/>
</dbReference>
<keyword evidence="1" id="KW-0732">Signal</keyword>
<protein>
    <recommendedName>
        <fullName evidence="4">Surface antigen</fullName>
    </recommendedName>
</protein>
<name>A0A1H4C153_9BACT</name>
<dbReference type="EMBL" id="FNRI01000004">
    <property type="protein sequence ID" value="SEA54151.1"/>
    <property type="molecule type" value="Genomic_DNA"/>
</dbReference>
<reference evidence="2 3" key="1">
    <citation type="submission" date="2016-10" db="EMBL/GenBank/DDBJ databases">
        <authorList>
            <person name="de Groot N.N."/>
        </authorList>
    </citation>
    <scope>NUCLEOTIDE SEQUENCE [LARGE SCALE GENOMIC DNA]</scope>
    <source>
        <strain evidence="2 3">DSM 25383</strain>
    </source>
</reference>
<gene>
    <name evidence="2" type="ORF">SAMN05444145_104127</name>
</gene>